<dbReference type="PANTHER" id="PTHR43034:SF2">
    <property type="entry name" value="ION-TRANSLOCATING OXIDOREDUCTASE COMPLEX SUBUNIT C"/>
    <property type="match status" value="1"/>
</dbReference>
<dbReference type="SMR" id="A0A162J9I0"/>
<evidence type="ECO:0000313" key="11">
    <source>
        <dbReference type="EMBL" id="OAA92245.1"/>
    </source>
</evidence>
<dbReference type="GO" id="GO:0051539">
    <property type="term" value="F:4 iron, 4 sulfur cluster binding"/>
    <property type="evidence" value="ECO:0007669"/>
    <property type="project" value="UniProtKB-KW"/>
</dbReference>
<dbReference type="InterPro" id="IPR011538">
    <property type="entry name" value="Nuo51_FMN-bd"/>
</dbReference>
<keyword evidence="2 8" id="KW-0004">4Fe-4S</keyword>
<dbReference type="InterPro" id="IPR019554">
    <property type="entry name" value="Soluble_ligand-bd"/>
</dbReference>
<sequence length="457" mass="49459">MLKSFRGGVHPDDSKKYTANKPIEIAPIPDKVFIPVRQHIGAPTSPVVQKGDEVKKGQLIAKSDAFVSANIYASTSGKVVDIGDYPHPGFGKCQAIVIEKDGKDEWVEGIPTSRNWKELSVKEMLGIIREAGIVGMGGATFPVHVKLAPPPDKKVDVFILNGAECEPYLTADYRSMLENSDKVVAGVQIIMKILNVEKAFVGIEDNKPKAIEAMKKAFEGTKVQVVGLPTKYPQGAEKMLINVLTGREVPSGGLPADVGAVVQNVGTCIAISDAVERGIPLIQRVTTISGGAIKEPKNILVRIGTTFKDAIDFCGGFKEEPVKIISGGPMMGFAQSNLDIPIMKGSSGILGLTKNDVNDGKESSCIRCGRCLKACPMHLNPSMLSILGQKDLYQEAKEEYNLLDCVECGSCVYTCPAKRKIVQYIRYLKSENRAAGEREKAKAAKAKEKKEKEEVLK</sequence>
<dbReference type="Pfam" id="PF13375">
    <property type="entry name" value="RnfC_N"/>
    <property type="match status" value="1"/>
</dbReference>
<feature type="binding site" evidence="8">
    <location>
        <position position="375"/>
    </location>
    <ligand>
        <name>[4Fe-4S] cluster</name>
        <dbReference type="ChEBI" id="CHEBI:49883"/>
        <label>2</label>
    </ligand>
</feature>
<dbReference type="AlphaFoldDB" id="A0A162J9I0"/>
<dbReference type="Gene3D" id="3.30.70.20">
    <property type="match status" value="1"/>
</dbReference>
<evidence type="ECO:0000256" key="9">
    <source>
        <dbReference type="SAM" id="MobiDB-lite"/>
    </source>
</evidence>
<dbReference type="InterPro" id="IPR037225">
    <property type="entry name" value="Nuo51_FMN-bd_sf"/>
</dbReference>
<comment type="cofactor">
    <cofactor evidence="8">
        <name>[4Fe-4S] cluster</name>
        <dbReference type="ChEBI" id="CHEBI:49883"/>
    </cofactor>
    <text evidence="8">Binds 2 [4Fe-4S] clusters per subunit.</text>
</comment>
<feature type="binding site" evidence="8">
    <location>
        <position position="411"/>
    </location>
    <ligand>
        <name>[4Fe-4S] cluster</name>
        <dbReference type="ChEBI" id="CHEBI:49883"/>
        <label>2</label>
    </ligand>
</feature>
<accession>A0A162J9I0</accession>
<dbReference type="RefSeq" id="WP_013237801.1">
    <property type="nucleotide sequence ID" value="NZ_LITQ01000021.1"/>
</dbReference>
<feature type="binding site" evidence="8">
    <location>
        <position position="368"/>
    </location>
    <ligand>
        <name>[4Fe-4S] cluster</name>
        <dbReference type="ChEBI" id="CHEBI:49883"/>
        <label>1</label>
    </ligand>
</feature>
<dbReference type="EMBL" id="LROR01000028">
    <property type="protein sequence ID" value="OBR97264.1"/>
    <property type="molecule type" value="Genomic_DNA"/>
</dbReference>
<dbReference type="SUPFAM" id="SSF142019">
    <property type="entry name" value="Nqo1 FMN-binding domain-like"/>
    <property type="match status" value="1"/>
</dbReference>
<feature type="region of interest" description="Disordered" evidence="9">
    <location>
        <begin position="433"/>
        <end position="457"/>
    </location>
</feature>
<comment type="subcellular location">
    <subcellularLocation>
        <location evidence="8">Cell membrane</location>
        <topology evidence="8">Peripheral membrane protein</topology>
    </subcellularLocation>
</comment>
<dbReference type="GO" id="GO:0046872">
    <property type="term" value="F:metal ion binding"/>
    <property type="evidence" value="ECO:0007669"/>
    <property type="project" value="UniProtKB-KW"/>
</dbReference>
<dbReference type="GO" id="GO:0022900">
    <property type="term" value="P:electron transport chain"/>
    <property type="evidence" value="ECO:0007669"/>
    <property type="project" value="UniProtKB-UniRule"/>
</dbReference>
<keyword evidence="7 8" id="KW-0411">Iron-sulfur</keyword>
<evidence type="ECO:0000256" key="7">
    <source>
        <dbReference type="ARBA" id="ARBA00023014"/>
    </source>
</evidence>
<dbReference type="PATRIC" id="fig|1705578.3.peg.1454"/>
<keyword evidence="6 8" id="KW-0408">Iron</keyword>
<dbReference type="Proteomes" id="UP000077384">
    <property type="component" value="Unassembled WGS sequence"/>
</dbReference>
<dbReference type="Gene3D" id="3.40.50.11540">
    <property type="entry name" value="NADH-ubiquinone oxidoreductase 51kDa subunit"/>
    <property type="match status" value="1"/>
</dbReference>
<evidence type="ECO:0000256" key="8">
    <source>
        <dbReference type="HAMAP-Rule" id="MF_00461"/>
    </source>
</evidence>
<dbReference type="Pfam" id="PF10531">
    <property type="entry name" value="SLBB"/>
    <property type="match status" value="1"/>
</dbReference>
<keyword evidence="8" id="KW-0472">Membrane</keyword>
<name>A0A162J9I0_9CLOT</name>
<evidence type="ECO:0000313" key="12">
    <source>
        <dbReference type="EMBL" id="OBR97264.1"/>
    </source>
</evidence>
<protein>
    <recommendedName>
        <fullName evidence="8">Ion-translocating oxidoreductase complex subunit C</fullName>
        <ecNumber evidence="8">7.-.-.-</ecNumber>
    </recommendedName>
    <alternativeName>
        <fullName evidence="8">Rnf electron transport complex subunit C</fullName>
    </alternativeName>
</protein>
<keyword evidence="5 8" id="KW-0249">Electron transport</keyword>
<dbReference type="PANTHER" id="PTHR43034">
    <property type="entry name" value="ION-TRANSLOCATING OXIDOREDUCTASE COMPLEX SUBUNIT C"/>
    <property type="match status" value="1"/>
</dbReference>
<dbReference type="NCBIfam" id="TIGR01945">
    <property type="entry name" value="rnfC"/>
    <property type="match status" value="1"/>
</dbReference>
<dbReference type="EMBL" id="LITQ01000021">
    <property type="protein sequence ID" value="OAA92245.1"/>
    <property type="molecule type" value="Genomic_DNA"/>
</dbReference>
<comment type="function">
    <text evidence="8">Part of a membrane-bound complex that couples electron transfer with translocation of ions across the membrane.</text>
</comment>
<evidence type="ECO:0000313" key="13">
    <source>
        <dbReference type="Proteomes" id="UP000077384"/>
    </source>
</evidence>
<dbReference type="InterPro" id="IPR017896">
    <property type="entry name" value="4Fe4S_Fe-S-bd"/>
</dbReference>
<evidence type="ECO:0000256" key="3">
    <source>
        <dbReference type="ARBA" id="ARBA00022723"/>
    </source>
</evidence>
<reference evidence="12 14" key="2">
    <citation type="journal article" date="2016" name="Front. Microbiol.">
        <title>Industrial Acetogenic Biocatalysts: A Comparative Metabolic and Genomic Analysis.</title>
        <authorList>
            <person name="Bengelsdorf F."/>
            <person name="Poehlein A."/>
            <person name="Sonja S."/>
            <person name="Erz C."/>
            <person name="Hummel T."/>
            <person name="Hoffmeister S."/>
            <person name="Daniel R."/>
            <person name="Durre P."/>
        </authorList>
    </citation>
    <scope>NUCLEOTIDE SEQUENCE [LARGE SCALE GENOMIC DNA]</scope>
    <source>
        <strain evidence="12 14">PTA-10522</strain>
    </source>
</reference>
<feature type="domain" description="4Fe-4S ferredoxin-type" evidence="10">
    <location>
        <begin position="353"/>
        <end position="386"/>
    </location>
</feature>
<feature type="binding site" evidence="8">
    <location>
        <position position="405"/>
    </location>
    <ligand>
        <name>[4Fe-4S] cluster</name>
        <dbReference type="ChEBI" id="CHEBI:49883"/>
        <label>2</label>
    </ligand>
</feature>
<dbReference type="SUPFAM" id="SSF46548">
    <property type="entry name" value="alpha-helical ferredoxin"/>
    <property type="match status" value="1"/>
</dbReference>
<evidence type="ECO:0000259" key="10">
    <source>
        <dbReference type="PROSITE" id="PS51379"/>
    </source>
</evidence>
<feature type="binding site" evidence="8">
    <location>
        <position position="371"/>
    </location>
    <ligand>
        <name>[4Fe-4S] cluster</name>
        <dbReference type="ChEBI" id="CHEBI:49883"/>
        <label>1</label>
    </ligand>
</feature>
<feature type="binding site" evidence="8">
    <location>
        <position position="415"/>
    </location>
    <ligand>
        <name>[4Fe-4S] cluster</name>
        <dbReference type="ChEBI" id="CHEBI:49883"/>
        <label>1</label>
    </ligand>
</feature>
<dbReference type="GO" id="GO:0009055">
    <property type="term" value="F:electron transfer activity"/>
    <property type="evidence" value="ECO:0007669"/>
    <property type="project" value="InterPro"/>
</dbReference>
<evidence type="ECO:0000256" key="5">
    <source>
        <dbReference type="ARBA" id="ARBA00022982"/>
    </source>
</evidence>
<dbReference type="PROSITE" id="PS00198">
    <property type="entry name" value="4FE4S_FER_1"/>
    <property type="match status" value="1"/>
</dbReference>
<proteinExistence type="inferred from homology"/>
<dbReference type="InterPro" id="IPR010208">
    <property type="entry name" value="Ion_transpt_RnfC/RsxC"/>
</dbReference>
<dbReference type="InterPro" id="IPR017900">
    <property type="entry name" value="4Fe4S_Fe_S_CS"/>
</dbReference>
<dbReference type="HAMAP" id="MF_00461">
    <property type="entry name" value="RsxC_RnfC"/>
    <property type="match status" value="1"/>
</dbReference>
<organism evidence="11 13">
    <name type="scientific">Clostridium coskatii</name>
    <dbReference type="NCBI Taxonomy" id="1705578"/>
    <lineage>
        <taxon>Bacteria</taxon>
        <taxon>Bacillati</taxon>
        <taxon>Bacillota</taxon>
        <taxon>Clostridia</taxon>
        <taxon>Eubacteriales</taxon>
        <taxon>Clostridiaceae</taxon>
        <taxon>Clostridium</taxon>
    </lineage>
</organism>
<keyword evidence="1 8" id="KW-0813">Transport</keyword>
<keyword evidence="4 8" id="KW-0677">Repeat</keyword>
<reference evidence="11 13" key="1">
    <citation type="journal article" date="2015" name="Biotechnol. Bioeng.">
        <title>Genome sequence and phenotypic characterization of Caulobacter segnis.</title>
        <authorList>
            <person name="Patel S."/>
            <person name="Fletcher B."/>
            <person name="Scott D.C."/>
            <person name="Ely B."/>
        </authorList>
    </citation>
    <scope>NUCLEOTIDE SEQUENCE [LARGE SCALE GENOMIC DNA]</scope>
    <source>
        <strain evidence="11 13">PS02</strain>
    </source>
</reference>
<feature type="binding site" evidence="8">
    <location>
        <position position="408"/>
    </location>
    <ligand>
        <name>[4Fe-4S] cluster</name>
        <dbReference type="ChEBI" id="CHEBI:49883"/>
        <label>2</label>
    </ligand>
</feature>
<evidence type="ECO:0000256" key="1">
    <source>
        <dbReference type="ARBA" id="ARBA00022448"/>
    </source>
</evidence>
<evidence type="ECO:0000256" key="4">
    <source>
        <dbReference type="ARBA" id="ARBA00022737"/>
    </source>
</evidence>
<dbReference type="EC" id="7.-.-.-" evidence="8"/>
<dbReference type="PROSITE" id="PS51379">
    <property type="entry name" value="4FE4S_FER_2"/>
    <property type="match status" value="2"/>
</dbReference>
<dbReference type="NCBIfam" id="NF003454">
    <property type="entry name" value="PRK05035.1"/>
    <property type="match status" value="1"/>
</dbReference>
<dbReference type="InterPro" id="IPR026902">
    <property type="entry name" value="RnfC_N"/>
</dbReference>
<evidence type="ECO:0000256" key="2">
    <source>
        <dbReference type="ARBA" id="ARBA00022485"/>
    </source>
</evidence>
<dbReference type="Gene3D" id="3.10.20.600">
    <property type="match status" value="1"/>
</dbReference>
<dbReference type="Pfam" id="PF13237">
    <property type="entry name" value="Fer4_10"/>
    <property type="match status" value="1"/>
</dbReference>
<keyword evidence="14" id="KW-1185">Reference proteome</keyword>
<feature type="binding site" evidence="8">
    <location>
        <position position="365"/>
    </location>
    <ligand>
        <name>[4Fe-4S] cluster</name>
        <dbReference type="ChEBI" id="CHEBI:49883"/>
        <label>1</label>
    </ligand>
</feature>
<keyword evidence="8" id="KW-1003">Cell membrane</keyword>
<comment type="subunit">
    <text evidence="8">The complex is composed of six subunits: RnfA, RnfB, RnfC, RnfD, RnfE and RnfG.</text>
</comment>
<comment type="similarity">
    <text evidence="8">Belongs to the 4Fe4S bacterial-type ferredoxin family. RnfC subfamily.</text>
</comment>
<dbReference type="Proteomes" id="UP000093694">
    <property type="component" value="Unassembled WGS sequence"/>
</dbReference>
<dbReference type="GO" id="GO:0005886">
    <property type="term" value="C:plasma membrane"/>
    <property type="evidence" value="ECO:0007669"/>
    <property type="project" value="UniProtKB-SubCell"/>
</dbReference>
<comment type="caution">
    <text evidence="11">The sequence shown here is derived from an EMBL/GenBank/DDBJ whole genome shotgun (WGS) entry which is preliminary data.</text>
</comment>
<keyword evidence="3 8" id="KW-0479">Metal-binding</keyword>
<keyword evidence="8" id="KW-1278">Translocase</keyword>
<feature type="domain" description="4Fe-4S ferredoxin-type" evidence="10">
    <location>
        <begin position="396"/>
        <end position="427"/>
    </location>
</feature>
<evidence type="ECO:0000256" key="6">
    <source>
        <dbReference type="ARBA" id="ARBA00023004"/>
    </source>
</evidence>
<dbReference type="Pfam" id="PF01512">
    <property type="entry name" value="Complex1_51K"/>
    <property type="match status" value="1"/>
</dbReference>
<evidence type="ECO:0000313" key="14">
    <source>
        <dbReference type="Proteomes" id="UP000093694"/>
    </source>
</evidence>
<gene>
    <name evidence="11" type="primary">rnfC_1</name>
    <name evidence="8 12" type="synonym">rnfC</name>
    <name evidence="12" type="ORF">CLCOS_05700</name>
    <name evidence="11" type="ORF">WX73_01061</name>
</gene>